<feature type="signal peptide" evidence="1">
    <location>
        <begin position="1"/>
        <end position="23"/>
    </location>
</feature>
<name>A0A7Y9PGS0_9BACT</name>
<accession>A0A7Y9PGS0</accession>
<protein>
    <submittedName>
        <fullName evidence="2">Uncharacterized protein</fullName>
    </submittedName>
</protein>
<sequence>MSVVLFASMIYCMVVGTALFAQAPVSQTQERERATTLAKATAVRDAFVARIRADGFSCPIPVPTILVEDVPSFGQYDNKTNVIRTSDWTLLNPQERAFFFRLAGPGAKETDVRTMFDKATHGWIFIHELGHWWQACRNVNSNSGPYQVEFGADRISLAYWREVDPSVVDTMMPIFRSVFDHSPNPVPAGEDMEAYFNKHYQELGPSPAYPWFQSRMNLAAYEEKPAPTFAQSLLNLLEK</sequence>
<evidence type="ECO:0000256" key="1">
    <source>
        <dbReference type="SAM" id="SignalP"/>
    </source>
</evidence>
<evidence type="ECO:0000313" key="2">
    <source>
        <dbReference type="EMBL" id="NYF79576.1"/>
    </source>
</evidence>
<reference evidence="2 3" key="1">
    <citation type="submission" date="2020-07" db="EMBL/GenBank/DDBJ databases">
        <title>Genomic Encyclopedia of Type Strains, Phase IV (KMG-V): Genome sequencing to study the core and pangenomes of soil and plant-associated prokaryotes.</title>
        <authorList>
            <person name="Whitman W."/>
        </authorList>
    </citation>
    <scope>NUCLEOTIDE SEQUENCE [LARGE SCALE GENOMIC DNA]</scope>
    <source>
        <strain evidence="2 3">X4EP2</strain>
    </source>
</reference>
<feature type="chain" id="PRO_5030594925" evidence="1">
    <location>
        <begin position="24"/>
        <end position="239"/>
    </location>
</feature>
<comment type="caution">
    <text evidence="2">The sequence shown here is derived from an EMBL/GenBank/DDBJ whole genome shotgun (WGS) entry which is preliminary data.</text>
</comment>
<keyword evidence="1" id="KW-0732">Signal</keyword>
<dbReference type="EMBL" id="JACCCW010000002">
    <property type="protein sequence ID" value="NYF79576.1"/>
    <property type="molecule type" value="Genomic_DNA"/>
</dbReference>
<organism evidence="2 3">
    <name type="scientific">Granulicella arctica</name>
    <dbReference type="NCBI Taxonomy" id="940613"/>
    <lineage>
        <taxon>Bacteria</taxon>
        <taxon>Pseudomonadati</taxon>
        <taxon>Acidobacteriota</taxon>
        <taxon>Terriglobia</taxon>
        <taxon>Terriglobales</taxon>
        <taxon>Acidobacteriaceae</taxon>
        <taxon>Granulicella</taxon>
    </lineage>
</organism>
<dbReference type="AlphaFoldDB" id="A0A7Y9PGS0"/>
<dbReference type="RefSeq" id="WP_179490337.1">
    <property type="nucleotide sequence ID" value="NZ_JACCCW010000002.1"/>
</dbReference>
<proteinExistence type="predicted"/>
<dbReference type="Proteomes" id="UP000589520">
    <property type="component" value="Unassembled WGS sequence"/>
</dbReference>
<keyword evidence="3" id="KW-1185">Reference proteome</keyword>
<evidence type="ECO:0000313" key="3">
    <source>
        <dbReference type="Proteomes" id="UP000589520"/>
    </source>
</evidence>
<gene>
    <name evidence="2" type="ORF">HDF17_001896</name>
</gene>